<accession>A0A5N3XFU7</accession>
<comment type="caution">
    <text evidence="5">The sequence shown here is derived from an EMBL/GenBank/DDBJ whole genome shotgun (WGS) entry which is preliminary data.</text>
</comment>
<sequence>MNAVPRGRWGPRCEGRCLWSGPLAPSASGDLTWEHEGSQVGWNFTSSGLWRIRIWGLPRREQFHGLGSMYCRGAVAVILTYDVNHAQSLLELEDRFLGLTDTASADCLFAVVGNKVDLSEQAPGEGGQGGGHGPGQAGGGGCPAPRLSKQVQLEDAVAFYKKILKYKMLDEKDVPAAEQMCFETSAKTGKNVDLMFETVFDMVVPVMLRQRAQGPLQSVDVASAPPPTRARSGCCS</sequence>
<dbReference type="AlphaFoldDB" id="A0A5N3XFU7"/>
<dbReference type="GO" id="GO:0005525">
    <property type="term" value="F:GTP binding"/>
    <property type="evidence" value="ECO:0007669"/>
    <property type="project" value="UniProtKB-KW"/>
</dbReference>
<keyword evidence="3" id="KW-0342">GTP-binding</keyword>
<proteinExistence type="inferred from homology"/>
<dbReference type="Proteomes" id="UP000326062">
    <property type="component" value="Chromosome 9"/>
</dbReference>
<dbReference type="PANTHER" id="PTHR24073">
    <property type="entry name" value="DRAB5-RELATED"/>
    <property type="match status" value="1"/>
</dbReference>
<feature type="region of interest" description="Disordered" evidence="4">
    <location>
        <begin position="120"/>
        <end position="145"/>
    </location>
</feature>
<keyword evidence="2" id="KW-0547">Nucleotide-binding</keyword>
<dbReference type="InterPro" id="IPR001806">
    <property type="entry name" value="Small_GTPase"/>
</dbReference>
<evidence type="ECO:0000256" key="4">
    <source>
        <dbReference type="SAM" id="MobiDB-lite"/>
    </source>
</evidence>
<dbReference type="PROSITE" id="PS51419">
    <property type="entry name" value="RAB"/>
    <property type="match status" value="1"/>
</dbReference>
<evidence type="ECO:0000313" key="5">
    <source>
        <dbReference type="EMBL" id="KAB0372840.1"/>
    </source>
</evidence>
<dbReference type="GO" id="GO:0003924">
    <property type="term" value="F:GTPase activity"/>
    <property type="evidence" value="ECO:0007669"/>
    <property type="project" value="InterPro"/>
</dbReference>
<dbReference type="Pfam" id="PF00071">
    <property type="entry name" value="Ras"/>
    <property type="match status" value="1"/>
</dbReference>
<keyword evidence="6" id="KW-1185">Reference proteome</keyword>
<protein>
    <recommendedName>
        <fullName evidence="7">Ras-related protein Rab-20</fullName>
    </recommendedName>
</protein>
<reference evidence="5 6" key="1">
    <citation type="submission" date="2019-06" db="EMBL/GenBank/DDBJ databases">
        <title>Discovery of a novel chromosome fission-fusion reversal in muntjac.</title>
        <authorList>
            <person name="Mudd A.B."/>
            <person name="Bredeson J.V."/>
            <person name="Baum R."/>
            <person name="Hockemeyer D."/>
            <person name="Rokhsar D.S."/>
        </authorList>
    </citation>
    <scope>NUCLEOTIDE SEQUENCE [LARGE SCALE GENOMIC DNA]</scope>
    <source>
        <strain evidence="5">UCam_UCB_Mr</strain>
        <tissue evidence="5">Fibroblast cell line</tissue>
    </source>
</reference>
<name>A0A5N3XFU7_MUNRE</name>
<evidence type="ECO:0000256" key="2">
    <source>
        <dbReference type="ARBA" id="ARBA00022741"/>
    </source>
</evidence>
<dbReference type="SMART" id="SM00175">
    <property type="entry name" value="RAB"/>
    <property type="match status" value="1"/>
</dbReference>
<dbReference type="InterPro" id="IPR027417">
    <property type="entry name" value="P-loop_NTPase"/>
</dbReference>
<evidence type="ECO:0000313" key="6">
    <source>
        <dbReference type="Proteomes" id="UP000326062"/>
    </source>
</evidence>
<dbReference type="SUPFAM" id="SSF52540">
    <property type="entry name" value="P-loop containing nucleoside triphosphate hydrolases"/>
    <property type="match status" value="1"/>
</dbReference>
<comment type="similarity">
    <text evidence="1">Belongs to the small GTPase superfamily. Rab family.</text>
</comment>
<evidence type="ECO:0000256" key="3">
    <source>
        <dbReference type="ARBA" id="ARBA00023134"/>
    </source>
</evidence>
<organism evidence="5 6">
    <name type="scientific">Muntiacus reevesi</name>
    <name type="common">Reeves' muntjac</name>
    <name type="synonym">Cervus reevesi</name>
    <dbReference type="NCBI Taxonomy" id="9886"/>
    <lineage>
        <taxon>Eukaryota</taxon>
        <taxon>Metazoa</taxon>
        <taxon>Chordata</taxon>
        <taxon>Craniata</taxon>
        <taxon>Vertebrata</taxon>
        <taxon>Euteleostomi</taxon>
        <taxon>Mammalia</taxon>
        <taxon>Eutheria</taxon>
        <taxon>Laurasiatheria</taxon>
        <taxon>Artiodactyla</taxon>
        <taxon>Ruminantia</taxon>
        <taxon>Pecora</taxon>
        <taxon>Cervidae</taxon>
        <taxon>Muntiacinae</taxon>
        <taxon>Muntiacus</taxon>
    </lineage>
</organism>
<dbReference type="EMBL" id="VCEB01000010">
    <property type="protein sequence ID" value="KAB0372840.1"/>
    <property type="molecule type" value="Genomic_DNA"/>
</dbReference>
<evidence type="ECO:0008006" key="7">
    <source>
        <dbReference type="Google" id="ProtNLM"/>
    </source>
</evidence>
<gene>
    <name evidence="5" type="ORF">FD755_015593</name>
</gene>
<dbReference type="Gene3D" id="3.40.50.300">
    <property type="entry name" value="P-loop containing nucleotide triphosphate hydrolases"/>
    <property type="match status" value="1"/>
</dbReference>
<feature type="compositionally biased region" description="Gly residues" evidence="4">
    <location>
        <begin position="124"/>
        <end position="142"/>
    </location>
</feature>
<evidence type="ECO:0000256" key="1">
    <source>
        <dbReference type="ARBA" id="ARBA00006270"/>
    </source>
</evidence>